<comment type="caution">
    <text evidence="2">The sequence shown here is derived from an EMBL/GenBank/DDBJ whole genome shotgun (WGS) entry which is preliminary data.</text>
</comment>
<name>A0AA39IY32_9AGAR</name>
<dbReference type="Proteomes" id="UP001175226">
    <property type="component" value="Unassembled WGS sequence"/>
</dbReference>
<evidence type="ECO:0000313" key="3">
    <source>
        <dbReference type="Proteomes" id="UP001175226"/>
    </source>
</evidence>
<sequence length="70" mass="7510">MGGSLPSVKIHFFLLYNALPSAHLASDSPAWPANGTLSFGTNPRFHQSTCAQNSCHLSCPPYICPLGCFE</sequence>
<organism evidence="2 3">
    <name type="scientific">Armillaria borealis</name>
    <dbReference type="NCBI Taxonomy" id="47425"/>
    <lineage>
        <taxon>Eukaryota</taxon>
        <taxon>Fungi</taxon>
        <taxon>Dikarya</taxon>
        <taxon>Basidiomycota</taxon>
        <taxon>Agaricomycotina</taxon>
        <taxon>Agaricomycetes</taxon>
        <taxon>Agaricomycetidae</taxon>
        <taxon>Agaricales</taxon>
        <taxon>Marasmiineae</taxon>
        <taxon>Physalacriaceae</taxon>
        <taxon>Armillaria</taxon>
    </lineage>
</organism>
<dbReference type="AlphaFoldDB" id="A0AA39IY32"/>
<keyword evidence="3" id="KW-1185">Reference proteome</keyword>
<proteinExistence type="predicted"/>
<feature type="signal peptide" evidence="1">
    <location>
        <begin position="1"/>
        <end position="25"/>
    </location>
</feature>
<dbReference type="EMBL" id="JAUEPT010000127">
    <property type="protein sequence ID" value="KAK0430963.1"/>
    <property type="molecule type" value="Genomic_DNA"/>
</dbReference>
<keyword evidence="1" id="KW-0732">Signal</keyword>
<evidence type="ECO:0000256" key="1">
    <source>
        <dbReference type="SAM" id="SignalP"/>
    </source>
</evidence>
<evidence type="ECO:0000313" key="2">
    <source>
        <dbReference type="EMBL" id="KAK0430963.1"/>
    </source>
</evidence>
<gene>
    <name evidence="2" type="ORF">EV421DRAFT_1855700</name>
</gene>
<accession>A0AA39IY32</accession>
<protein>
    <recommendedName>
        <fullName evidence="4">Secreted protein</fullName>
    </recommendedName>
</protein>
<reference evidence="2" key="1">
    <citation type="submission" date="2023-06" db="EMBL/GenBank/DDBJ databases">
        <authorList>
            <consortium name="Lawrence Berkeley National Laboratory"/>
            <person name="Ahrendt S."/>
            <person name="Sahu N."/>
            <person name="Indic B."/>
            <person name="Wong-Bajracharya J."/>
            <person name="Merenyi Z."/>
            <person name="Ke H.-M."/>
            <person name="Monk M."/>
            <person name="Kocsube S."/>
            <person name="Drula E."/>
            <person name="Lipzen A."/>
            <person name="Balint B."/>
            <person name="Henrissat B."/>
            <person name="Andreopoulos B."/>
            <person name="Martin F.M."/>
            <person name="Harder C.B."/>
            <person name="Rigling D."/>
            <person name="Ford K.L."/>
            <person name="Foster G.D."/>
            <person name="Pangilinan J."/>
            <person name="Papanicolaou A."/>
            <person name="Barry K."/>
            <person name="LaButti K."/>
            <person name="Viragh M."/>
            <person name="Koriabine M."/>
            <person name="Yan M."/>
            <person name="Riley R."/>
            <person name="Champramary S."/>
            <person name="Plett K.L."/>
            <person name="Tsai I.J."/>
            <person name="Slot J."/>
            <person name="Sipos G."/>
            <person name="Plett J."/>
            <person name="Nagy L.G."/>
            <person name="Grigoriev I.V."/>
        </authorList>
    </citation>
    <scope>NUCLEOTIDE SEQUENCE</scope>
    <source>
        <strain evidence="2">FPL87.14</strain>
    </source>
</reference>
<evidence type="ECO:0008006" key="4">
    <source>
        <dbReference type="Google" id="ProtNLM"/>
    </source>
</evidence>
<feature type="chain" id="PRO_5041311068" description="Secreted protein" evidence="1">
    <location>
        <begin position="26"/>
        <end position="70"/>
    </location>
</feature>